<dbReference type="PANTHER" id="PTHR34815:SF4">
    <property type="entry name" value="N-ACETYLTRANSFERASE DOMAIN-CONTAINING PROTEIN"/>
    <property type="match status" value="1"/>
</dbReference>
<dbReference type="RefSeq" id="XP_040658520.1">
    <property type="nucleotide sequence ID" value="XM_040797637.1"/>
</dbReference>
<dbReference type="OrthoDB" id="2020070at2759"/>
<gene>
    <name evidence="2" type="ORF">DCS_00298</name>
</gene>
<dbReference type="InterPro" id="IPR055100">
    <property type="entry name" value="GNAT_LYC1-like"/>
</dbReference>
<dbReference type="STRING" id="98403.A0A151GQ29"/>
<dbReference type="InParanoid" id="A0A151GQ29"/>
<protein>
    <recommendedName>
        <fullName evidence="1">LYC1 C-terminal domain-containing protein</fullName>
    </recommendedName>
</protein>
<evidence type="ECO:0000259" key="1">
    <source>
        <dbReference type="Pfam" id="PF22998"/>
    </source>
</evidence>
<proteinExistence type="predicted"/>
<organism evidence="2 3">
    <name type="scientific">Drechmeria coniospora</name>
    <name type="common">Nematophagous fungus</name>
    <name type="synonym">Meria coniospora</name>
    <dbReference type="NCBI Taxonomy" id="98403"/>
    <lineage>
        <taxon>Eukaryota</taxon>
        <taxon>Fungi</taxon>
        <taxon>Dikarya</taxon>
        <taxon>Ascomycota</taxon>
        <taxon>Pezizomycotina</taxon>
        <taxon>Sordariomycetes</taxon>
        <taxon>Hypocreomycetidae</taxon>
        <taxon>Hypocreales</taxon>
        <taxon>Ophiocordycipitaceae</taxon>
        <taxon>Drechmeria</taxon>
    </lineage>
</organism>
<comment type="caution">
    <text evidence="2">The sequence shown here is derived from an EMBL/GenBank/DDBJ whole genome shotgun (WGS) entry which is preliminary data.</text>
</comment>
<accession>A0A151GQ29</accession>
<name>A0A151GQ29_DRECN</name>
<dbReference type="GeneID" id="63712941"/>
<dbReference type="AlphaFoldDB" id="A0A151GQ29"/>
<reference evidence="2 3" key="1">
    <citation type="journal article" date="2016" name="Sci. Rep.">
        <title>Insights into Adaptations to a Near-Obligate Nematode Endoparasitic Lifestyle from the Finished Genome of Drechmeria coniospora.</title>
        <authorList>
            <person name="Zhang L."/>
            <person name="Zhou Z."/>
            <person name="Guo Q."/>
            <person name="Fokkens L."/>
            <person name="Miskei M."/>
            <person name="Pocsi I."/>
            <person name="Zhang W."/>
            <person name="Chen M."/>
            <person name="Wang L."/>
            <person name="Sun Y."/>
            <person name="Donzelli B.G."/>
            <person name="Gibson D.M."/>
            <person name="Nelson D.R."/>
            <person name="Luo J.G."/>
            <person name="Rep M."/>
            <person name="Liu H."/>
            <person name="Yang S."/>
            <person name="Wang J."/>
            <person name="Krasnoff S.B."/>
            <person name="Xu Y."/>
            <person name="Molnar I."/>
            <person name="Lin M."/>
        </authorList>
    </citation>
    <scope>NUCLEOTIDE SEQUENCE [LARGE SCALE GENOMIC DNA]</scope>
    <source>
        <strain evidence="2 3">ARSEF 6962</strain>
    </source>
</reference>
<evidence type="ECO:0000313" key="2">
    <source>
        <dbReference type="EMBL" id="KYK59168.1"/>
    </source>
</evidence>
<dbReference type="Proteomes" id="UP000076580">
    <property type="component" value="Chromosome 01"/>
</dbReference>
<dbReference type="EMBL" id="LAYC01000001">
    <property type="protein sequence ID" value="KYK59168.1"/>
    <property type="molecule type" value="Genomic_DNA"/>
</dbReference>
<dbReference type="PANTHER" id="PTHR34815">
    <property type="entry name" value="LYSINE ACETYLTRANSFERASE"/>
    <property type="match status" value="1"/>
</dbReference>
<feature type="domain" description="LYC1 C-terminal" evidence="1">
    <location>
        <begin position="178"/>
        <end position="383"/>
    </location>
</feature>
<dbReference type="Gene3D" id="3.40.630.30">
    <property type="match status" value="1"/>
</dbReference>
<dbReference type="FunCoup" id="A0A151GQ29">
    <property type="interactions" value="76"/>
</dbReference>
<dbReference type="InterPro" id="IPR016181">
    <property type="entry name" value="Acyl_CoA_acyltransferase"/>
</dbReference>
<evidence type="ECO:0000313" key="3">
    <source>
        <dbReference type="Proteomes" id="UP000076580"/>
    </source>
</evidence>
<dbReference type="Pfam" id="PF22998">
    <property type="entry name" value="GNAT_LYC1-like"/>
    <property type="match status" value="1"/>
</dbReference>
<dbReference type="InterPro" id="IPR053013">
    <property type="entry name" value="LAT"/>
</dbReference>
<keyword evidence="3" id="KW-1185">Reference proteome</keyword>
<sequence length="383" mass="43226">MSLTLTLDQPSADEQIRTWTRTHPAWGASYPLDKYLERERHLLDVPLARDGGITQWILTDPSLSHADDQRPVLSSCETLRKAAFVRGADGVVQRVWAHGVASVFTYPEFRSQGYARTMLELITQRLTREESELPGDAAFSILFSDIGKTYYAALGWKPYESAHLSLPVMATNTTTGDDSASRTALTLITDDNLPALAARDEELLHQKLSRPPHDPSKTRVAIIPDLDTFQWHFAREVHMCQHHFSRAPTVHGAIYTPPGGASDGQRVWAVWSSTQNGGKEKPEKNVMYILRFVVEDQRISDEELSVAFKNIVNVAKREAREWLCTSIDMWNPDERIKALVSGMADLQAKLVVRENDNIPSLRWLGDASASDIEWLANERFEWC</sequence>
<dbReference type="SUPFAM" id="SSF55729">
    <property type="entry name" value="Acyl-CoA N-acyltransferases (Nat)"/>
    <property type="match status" value="1"/>
</dbReference>